<evidence type="ECO:0000259" key="4">
    <source>
        <dbReference type="Pfam" id="PF02872"/>
    </source>
</evidence>
<evidence type="ECO:0000313" key="5">
    <source>
        <dbReference type="EMBL" id="QEA43867.1"/>
    </source>
</evidence>
<dbReference type="PANTHER" id="PTHR11575:SF6">
    <property type="entry name" value="2',3'-CYCLIC-NUCLEOTIDE 2'-PHOSPHODIESTERASE_3'-NUCLEOTIDASE"/>
    <property type="match status" value="1"/>
</dbReference>
<dbReference type="InterPro" id="IPR006179">
    <property type="entry name" value="5_nucleotidase/apyrase"/>
</dbReference>
<reference evidence="5 6" key="1">
    <citation type="submission" date="2019-06" db="EMBL/GenBank/DDBJ databases">
        <title>Genome analyses of bacteria isolated from kimchi.</title>
        <authorList>
            <person name="Lee S."/>
            <person name="Ahn S."/>
            <person name="Roh S."/>
        </authorList>
    </citation>
    <scope>NUCLEOTIDE SEQUENCE [LARGE SCALE GENOMIC DNA]</scope>
    <source>
        <strain evidence="5 6">CBA3625</strain>
    </source>
</reference>
<evidence type="ECO:0000256" key="2">
    <source>
        <dbReference type="RuleBase" id="RU362119"/>
    </source>
</evidence>
<dbReference type="InterPro" id="IPR004843">
    <property type="entry name" value="Calcineurin-like_PHP"/>
</dbReference>
<dbReference type="SUPFAM" id="SSF55816">
    <property type="entry name" value="5'-nucleotidase (syn. UDP-sugar hydrolase), C-terminal domain"/>
    <property type="match status" value="1"/>
</dbReference>
<dbReference type="GeneID" id="66531319"/>
<sequence length="502" mass="55388">MKQFKLYYTSDVHGYLLPTDYIQAGAQPLGLANAATHFQKDAQTLIIDGGDMFQGSPMLQYLQQQPAQDAVTTAMNLAGYDYVTLGNHDFNFGYDALQQHLARLDATVIAENVTDLNGHTLYPAQIKTLGDGTRIGLMGLVTDYINIWEQPAHLNGIKITAPLHQTQQTVAYLRAHADVVIGLYHGGYERDLATGQLLSDTTENIAWALTQALDLDILITAHQHGDVQPQVINGVLTLQLPNQAKKFAVVTGQKHQDQWEFAAETKPVGDIARPDIVTALAPLQQQVEAWLDQPVATLNAPVPPAAPLQLAQFGHPILQWLAAVQLAASQADVTLVSLNNNPMSLPANVTFRQILQNYPFDNTLVTKRVTGRALRASLEHTADYFILEENGQLAINPAWLQPKVEHYNYDLVYGLQYTFDVTQPVGQRVTAMRFNGQAVQDEDTLTVAMNSYRAVGGGNYAAYQQAPTVFSDDRAVQELLTAYFKTHQQLPTAPQLAFNLKY</sequence>
<dbReference type="GO" id="GO:0030288">
    <property type="term" value="C:outer membrane-bounded periplasmic space"/>
    <property type="evidence" value="ECO:0007669"/>
    <property type="project" value="TreeGrafter"/>
</dbReference>
<keyword evidence="2" id="KW-0378">Hydrolase</keyword>
<dbReference type="RefSeq" id="WP_147000925.1">
    <property type="nucleotide sequence ID" value="NZ_CP042387.1"/>
</dbReference>
<keyword evidence="6" id="KW-1185">Reference proteome</keyword>
<dbReference type="EMBL" id="CP042387">
    <property type="protein sequence ID" value="QEA43867.1"/>
    <property type="molecule type" value="Genomic_DNA"/>
</dbReference>
<dbReference type="InterPro" id="IPR036907">
    <property type="entry name" value="5'-Nucleotdase_C_sf"/>
</dbReference>
<dbReference type="PRINTS" id="PR01607">
    <property type="entry name" value="APYRASEFAMLY"/>
</dbReference>
<dbReference type="SUPFAM" id="SSF56300">
    <property type="entry name" value="Metallo-dependent phosphatases"/>
    <property type="match status" value="1"/>
</dbReference>
<dbReference type="Pfam" id="PF00149">
    <property type="entry name" value="Metallophos"/>
    <property type="match status" value="1"/>
</dbReference>
<dbReference type="PANTHER" id="PTHR11575">
    <property type="entry name" value="5'-NUCLEOTIDASE-RELATED"/>
    <property type="match status" value="1"/>
</dbReference>
<dbReference type="GO" id="GO:0016787">
    <property type="term" value="F:hydrolase activity"/>
    <property type="evidence" value="ECO:0007669"/>
    <property type="project" value="UniProtKB-KW"/>
</dbReference>
<dbReference type="Proteomes" id="UP000321298">
    <property type="component" value="Chromosome"/>
</dbReference>
<feature type="domain" description="Calcineurin-like phosphoesterase" evidence="3">
    <location>
        <begin position="5"/>
        <end position="225"/>
    </location>
</feature>
<dbReference type="AlphaFoldDB" id="A0AAP9J9W5"/>
<comment type="similarity">
    <text evidence="2">Belongs to the 5'-nucleotidase family.</text>
</comment>
<dbReference type="Gene3D" id="3.90.780.10">
    <property type="entry name" value="5'-Nucleotidase, C-terminal domain"/>
    <property type="match status" value="1"/>
</dbReference>
<keyword evidence="2" id="KW-0547">Nucleotide-binding</keyword>
<dbReference type="InterPro" id="IPR008334">
    <property type="entry name" value="5'-Nucleotdase_C"/>
</dbReference>
<name>A0AAP9J9W5_LEULA</name>
<protein>
    <submittedName>
        <fullName evidence="5">Bifunctional metallophosphatase/5'-nucleotidase</fullName>
    </submittedName>
</protein>
<dbReference type="InterPro" id="IPR029052">
    <property type="entry name" value="Metallo-depent_PP-like"/>
</dbReference>
<evidence type="ECO:0000313" key="6">
    <source>
        <dbReference type="Proteomes" id="UP000321298"/>
    </source>
</evidence>
<proteinExistence type="inferred from homology"/>
<evidence type="ECO:0000256" key="1">
    <source>
        <dbReference type="ARBA" id="ARBA00022729"/>
    </source>
</evidence>
<organism evidence="5 6">
    <name type="scientific">Leuconostoc lactis</name>
    <dbReference type="NCBI Taxonomy" id="1246"/>
    <lineage>
        <taxon>Bacteria</taxon>
        <taxon>Bacillati</taxon>
        <taxon>Bacillota</taxon>
        <taxon>Bacilli</taxon>
        <taxon>Lactobacillales</taxon>
        <taxon>Lactobacillaceae</taxon>
        <taxon>Leuconostoc</taxon>
    </lineage>
</organism>
<dbReference type="Gene3D" id="3.60.21.10">
    <property type="match status" value="1"/>
</dbReference>
<dbReference type="Pfam" id="PF02872">
    <property type="entry name" value="5_nucleotid_C"/>
    <property type="match status" value="1"/>
</dbReference>
<keyword evidence="1" id="KW-0732">Signal</keyword>
<feature type="domain" description="5'-Nucleotidase C-terminal" evidence="4">
    <location>
        <begin position="315"/>
        <end position="464"/>
    </location>
</feature>
<accession>A0AAP9J9W5</accession>
<dbReference type="GO" id="GO:0000166">
    <property type="term" value="F:nucleotide binding"/>
    <property type="evidence" value="ECO:0007669"/>
    <property type="project" value="UniProtKB-KW"/>
</dbReference>
<dbReference type="GO" id="GO:0009166">
    <property type="term" value="P:nucleotide catabolic process"/>
    <property type="evidence" value="ECO:0007669"/>
    <property type="project" value="InterPro"/>
</dbReference>
<gene>
    <name evidence="5" type="ORF">FGL83_03870</name>
</gene>
<evidence type="ECO:0000259" key="3">
    <source>
        <dbReference type="Pfam" id="PF00149"/>
    </source>
</evidence>